<gene>
    <name evidence="4" type="ORF">DU000_07715</name>
</gene>
<keyword evidence="2" id="KW-0378">Hydrolase</keyword>
<keyword evidence="1" id="KW-0540">Nuclease</keyword>
<name>A0A368L196_9BURK</name>
<dbReference type="Gene3D" id="3.10.450.30">
    <property type="entry name" value="Microbial ribonucleases"/>
    <property type="match status" value="1"/>
</dbReference>
<dbReference type="EMBL" id="QPGB01000003">
    <property type="protein sequence ID" value="RCS57347.1"/>
    <property type="molecule type" value="Genomic_DNA"/>
</dbReference>
<evidence type="ECO:0000313" key="4">
    <source>
        <dbReference type="EMBL" id="RCS57347.1"/>
    </source>
</evidence>
<dbReference type="GO" id="GO:0004521">
    <property type="term" value="F:RNA endonuclease activity"/>
    <property type="evidence" value="ECO:0007669"/>
    <property type="project" value="InterPro"/>
</dbReference>
<dbReference type="GO" id="GO:0003723">
    <property type="term" value="F:RNA binding"/>
    <property type="evidence" value="ECO:0007669"/>
    <property type="project" value="InterPro"/>
</dbReference>
<dbReference type="GO" id="GO:0016787">
    <property type="term" value="F:hydrolase activity"/>
    <property type="evidence" value="ECO:0007669"/>
    <property type="project" value="UniProtKB-KW"/>
</dbReference>
<evidence type="ECO:0000256" key="3">
    <source>
        <dbReference type="SAM" id="SignalP"/>
    </source>
</evidence>
<protein>
    <submittedName>
        <fullName evidence="4">Ribonuclease</fullName>
    </submittedName>
</protein>
<dbReference type="SUPFAM" id="SSF53933">
    <property type="entry name" value="Microbial ribonucleases"/>
    <property type="match status" value="1"/>
</dbReference>
<feature type="signal peptide" evidence="3">
    <location>
        <begin position="1"/>
        <end position="32"/>
    </location>
</feature>
<reference evidence="4 5" key="1">
    <citation type="journal article" date="2018" name="Int. J. Syst. Evol. Microbiol.">
        <title>Parvibium lacunae gen. nov., sp. nov., a new member of the family Alcaligenaceae isolated from a freshwater pond.</title>
        <authorList>
            <person name="Chen W.M."/>
            <person name="Xie P.B."/>
            <person name="Hsu M.Y."/>
            <person name="Sheu S.Y."/>
        </authorList>
    </citation>
    <scope>NUCLEOTIDE SEQUENCE [LARGE SCALE GENOMIC DNA]</scope>
    <source>
        <strain evidence="4 5">KMB9</strain>
    </source>
</reference>
<dbReference type="Proteomes" id="UP000252357">
    <property type="component" value="Unassembled WGS sequence"/>
</dbReference>
<accession>A0A368L196</accession>
<proteinExistence type="predicted"/>
<organism evidence="4 5">
    <name type="scientific">Parvibium lacunae</name>
    <dbReference type="NCBI Taxonomy" id="1888893"/>
    <lineage>
        <taxon>Bacteria</taxon>
        <taxon>Pseudomonadati</taxon>
        <taxon>Pseudomonadota</taxon>
        <taxon>Betaproteobacteria</taxon>
        <taxon>Burkholderiales</taxon>
        <taxon>Alcaligenaceae</taxon>
        <taxon>Parvibium</taxon>
    </lineage>
</organism>
<dbReference type="AlphaFoldDB" id="A0A368L196"/>
<comment type="caution">
    <text evidence="4">The sequence shown here is derived from an EMBL/GenBank/DDBJ whole genome shotgun (WGS) entry which is preliminary data.</text>
</comment>
<dbReference type="InterPro" id="IPR016191">
    <property type="entry name" value="Ribonuclease/ribotoxin"/>
</dbReference>
<dbReference type="Pfam" id="PF00545">
    <property type="entry name" value="Ribonuclease"/>
    <property type="match status" value="1"/>
</dbReference>
<keyword evidence="5" id="KW-1185">Reference proteome</keyword>
<evidence type="ECO:0000256" key="1">
    <source>
        <dbReference type="ARBA" id="ARBA00022722"/>
    </source>
</evidence>
<feature type="chain" id="PRO_5016644794" evidence="3">
    <location>
        <begin position="33"/>
        <end position="139"/>
    </location>
</feature>
<dbReference type="InterPro" id="IPR000026">
    <property type="entry name" value="N1-like"/>
</dbReference>
<keyword evidence="3" id="KW-0732">Signal</keyword>
<evidence type="ECO:0000256" key="2">
    <source>
        <dbReference type="ARBA" id="ARBA00022801"/>
    </source>
</evidence>
<sequence length="139" mass="15910">MQRYPALARIFLQSVTCFLLLFCSTVSVTAHQSPEQPVIASITWATLPPEAQQTLQLIRQGGPFPYTRDGTVFQNFEQRLPRQRRGYYTEYTVPTPGLSHRGARRIVAGAGKQNDPKTSGEYYYTADHYQRFLRIQQVP</sequence>
<dbReference type="RefSeq" id="WP_114402828.1">
    <property type="nucleotide sequence ID" value="NZ_QPGB01000003.1"/>
</dbReference>
<evidence type="ECO:0000313" key="5">
    <source>
        <dbReference type="Proteomes" id="UP000252357"/>
    </source>
</evidence>
<dbReference type="OrthoDB" id="5666689at2"/>